<comment type="caution">
    <text evidence="1">The sequence shown here is derived from an EMBL/GenBank/DDBJ whole genome shotgun (WGS) entry which is preliminary data.</text>
</comment>
<protein>
    <submittedName>
        <fullName evidence="1">Uncharacterized protein</fullName>
    </submittedName>
</protein>
<proteinExistence type="predicted"/>
<dbReference type="RefSeq" id="WP_144196755.1">
    <property type="nucleotide sequence ID" value="NZ_VCIZ01000002.1"/>
</dbReference>
<keyword evidence="2" id="KW-1185">Reference proteome</keyword>
<dbReference type="EMBL" id="VCIZ01000002">
    <property type="protein sequence ID" value="TSP14054.1"/>
    <property type="molecule type" value="Genomic_DNA"/>
</dbReference>
<organism evidence="1 2">
    <name type="scientific">Cupriavidus campinensis</name>
    <dbReference type="NCBI Taxonomy" id="151783"/>
    <lineage>
        <taxon>Bacteria</taxon>
        <taxon>Pseudomonadati</taxon>
        <taxon>Pseudomonadota</taxon>
        <taxon>Betaproteobacteria</taxon>
        <taxon>Burkholderiales</taxon>
        <taxon>Burkholderiaceae</taxon>
        <taxon>Cupriavidus</taxon>
    </lineage>
</organism>
<evidence type="ECO:0000313" key="1">
    <source>
        <dbReference type="EMBL" id="TSP14054.1"/>
    </source>
</evidence>
<sequence length="184" mass="19594">MALPSSGTITAAMINTELKRSANAPFSINDAAVRKLAGKASGPISFADFYGKSASTEVNMSTVMWIADPWNGASDPESSQAVASPTVPDHGGQLQQVSMTTSYYGPDDQWKSGWTYSLGYTSAPSYAGPLRVTNVNTGVSLVLSKVGPSAWRYVVTNSSANTPVDPNKNWIRQGAHDLFRIEEA</sequence>
<accession>A0ABY3ESV5</accession>
<gene>
    <name evidence="1" type="ORF">FGG12_06180</name>
</gene>
<evidence type="ECO:0000313" key="2">
    <source>
        <dbReference type="Proteomes" id="UP000318943"/>
    </source>
</evidence>
<name>A0ABY3ESV5_9BURK</name>
<dbReference type="Proteomes" id="UP000318943">
    <property type="component" value="Unassembled WGS sequence"/>
</dbReference>
<reference evidence="1 2" key="1">
    <citation type="submission" date="2019-05" db="EMBL/GenBank/DDBJ databases">
        <title>Whole genome sequence analysis of Cupriavidus campinensis S14E4C strain.</title>
        <authorList>
            <person name="Abbaszade G."/>
            <person name="Szabo A."/>
            <person name="Toumi M."/>
            <person name="Toth E."/>
        </authorList>
    </citation>
    <scope>NUCLEOTIDE SEQUENCE [LARGE SCALE GENOMIC DNA]</scope>
    <source>
        <strain evidence="1 2">S14E4C</strain>
    </source>
</reference>